<accession>A0ABW8N1E1</accession>
<dbReference type="PANTHER" id="PTHR34979:SF1">
    <property type="entry name" value="INNER MEMBRANE PROTEIN YGAZ"/>
    <property type="match status" value="1"/>
</dbReference>
<evidence type="ECO:0000256" key="3">
    <source>
        <dbReference type="ARBA" id="ARBA00022448"/>
    </source>
</evidence>
<feature type="compositionally biased region" description="Gly residues" evidence="8">
    <location>
        <begin position="252"/>
        <end position="267"/>
    </location>
</feature>
<sequence length="312" mass="32324">MSGGSAPAKLRESPAFKVALSLSIATGLYGVSFGALSVASGFDFWQTMVLSLLLFSGGSQFAFIGVVAGGGSGVAAMTASALLGLRNGIYGMQINAMLRPGGWKRYVSAHITIDESTATASGQSDPGEQARGFWTAGIGIFVLWNIFTAVGALAGDAMGDPKQWGLDGAAVAAFLALLWPRLKGRQPWAIAAACALATVLAVPFVPSGVPILVAAVVAGVIGWFSHSRMDEGLEPDVDPYAEKRRHGKDGHGNGGHGNGGHGNGGHENGGHEQDRHEKDRHESDGHEKDRHGSDGHGSDGHGSERHREGGTR</sequence>
<evidence type="ECO:0000313" key="11">
    <source>
        <dbReference type="Proteomes" id="UP001620520"/>
    </source>
</evidence>
<evidence type="ECO:0000256" key="8">
    <source>
        <dbReference type="SAM" id="MobiDB-lite"/>
    </source>
</evidence>
<feature type="transmembrane region" description="Helical" evidence="9">
    <location>
        <begin position="164"/>
        <end position="180"/>
    </location>
</feature>
<evidence type="ECO:0000256" key="5">
    <source>
        <dbReference type="ARBA" id="ARBA00022692"/>
    </source>
</evidence>
<organism evidence="10 11">
    <name type="scientific">Paenarthrobacter histidinolovorans</name>
    <dbReference type="NCBI Taxonomy" id="43664"/>
    <lineage>
        <taxon>Bacteria</taxon>
        <taxon>Bacillati</taxon>
        <taxon>Actinomycetota</taxon>
        <taxon>Actinomycetes</taxon>
        <taxon>Micrococcales</taxon>
        <taxon>Micrococcaceae</taxon>
        <taxon>Paenarthrobacter</taxon>
    </lineage>
</organism>
<evidence type="ECO:0000256" key="2">
    <source>
        <dbReference type="ARBA" id="ARBA00010735"/>
    </source>
</evidence>
<comment type="similarity">
    <text evidence="2">Belongs to the AzlC family.</text>
</comment>
<gene>
    <name evidence="10" type="ORF">ABIA52_000322</name>
</gene>
<comment type="subcellular location">
    <subcellularLocation>
        <location evidence="1">Cell membrane</location>
        <topology evidence="1">Multi-pass membrane protein</topology>
    </subcellularLocation>
</comment>
<keyword evidence="11" id="KW-1185">Reference proteome</keyword>
<reference evidence="10 11" key="1">
    <citation type="submission" date="2024-10" db="EMBL/GenBank/DDBJ databases">
        <title>Novel secondary metabolite-producing bacteria for plant disease control.</title>
        <authorList>
            <person name="Chevrette M."/>
        </authorList>
    </citation>
    <scope>NUCLEOTIDE SEQUENCE [LARGE SCALE GENOMIC DNA]</scope>
    <source>
        <strain evidence="10 11">J30 TE3557</strain>
    </source>
</reference>
<dbReference type="Proteomes" id="UP001620520">
    <property type="component" value="Unassembled WGS sequence"/>
</dbReference>
<keyword evidence="5 9" id="KW-0812">Transmembrane</keyword>
<evidence type="ECO:0000256" key="7">
    <source>
        <dbReference type="ARBA" id="ARBA00023136"/>
    </source>
</evidence>
<protein>
    <submittedName>
        <fullName evidence="10">Branched-subunit amino acid permease</fullName>
    </submittedName>
</protein>
<dbReference type="EMBL" id="JBIYEW010000003">
    <property type="protein sequence ID" value="MFK4637433.1"/>
    <property type="molecule type" value="Genomic_DNA"/>
</dbReference>
<keyword evidence="4" id="KW-1003">Cell membrane</keyword>
<evidence type="ECO:0000313" key="10">
    <source>
        <dbReference type="EMBL" id="MFK4637433.1"/>
    </source>
</evidence>
<dbReference type="InterPro" id="IPR011606">
    <property type="entry name" value="Brnchd-chn_aa_trnsp_permease"/>
</dbReference>
<keyword evidence="3" id="KW-0813">Transport</keyword>
<feature type="transmembrane region" description="Helical" evidence="9">
    <location>
        <begin position="187"/>
        <end position="205"/>
    </location>
</feature>
<evidence type="ECO:0000256" key="4">
    <source>
        <dbReference type="ARBA" id="ARBA00022475"/>
    </source>
</evidence>
<feature type="transmembrane region" description="Helical" evidence="9">
    <location>
        <begin position="62"/>
        <end position="85"/>
    </location>
</feature>
<proteinExistence type="inferred from homology"/>
<dbReference type="PANTHER" id="PTHR34979">
    <property type="entry name" value="INNER MEMBRANE PROTEIN YGAZ"/>
    <property type="match status" value="1"/>
</dbReference>
<keyword evidence="7 9" id="KW-0472">Membrane</keyword>
<keyword evidence="6 9" id="KW-1133">Transmembrane helix</keyword>
<feature type="transmembrane region" description="Helical" evidence="9">
    <location>
        <begin position="20"/>
        <end position="42"/>
    </location>
</feature>
<evidence type="ECO:0000256" key="1">
    <source>
        <dbReference type="ARBA" id="ARBA00004651"/>
    </source>
</evidence>
<feature type="compositionally biased region" description="Basic and acidic residues" evidence="8">
    <location>
        <begin position="268"/>
        <end position="312"/>
    </location>
</feature>
<dbReference type="Pfam" id="PF03591">
    <property type="entry name" value="AzlC"/>
    <property type="match status" value="1"/>
</dbReference>
<comment type="caution">
    <text evidence="10">The sequence shown here is derived from an EMBL/GenBank/DDBJ whole genome shotgun (WGS) entry which is preliminary data.</text>
</comment>
<evidence type="ECO:0000256" key="6">
    <source>
        <dbReference type="ARBA" id="ARBA00022989"/>
    </source>
</evidence>
<feature type="region of interest" description="Disordered" evidence="8">
    <location>
        <begin position="232"/>
        <end position="312"/>
    </location>
</feature>
<feature type="transmembrane region" description="Helical" evidence="9">
    <location>
        <begin position="133"/>
        <end position="152"/>
    </location>
</feature>
<name>A0ABW8N1E1_9MICC</name>
<evidence type="ECO:0000256" key="9">
    <source>
        <dbReference type="SAM" id="Phobius"/>
    </source>
</evidence>